<evidence type="ECO:0000259" key="9">
    <source>
        <dbReference type="Pfam" id="PF00482"/>
    </source>
</evidence>
<keyword evidence="7 8" id="KW-0472">Membrane</keyword>
<dbReference type="PANTHER" id="PTHR30012">
    <property type="entry name" value="GENERAL SECRETION PATHWAY PROTEIN"/>
    <property type="match status" value="1"/>
</dbReference>
<accession>A0A1F5FZC7</accession>
<dbReference type="Pfam" id="PF00482">
    <property type="entry name" value="T2SSF"/>
    <property type="match status" value="1"/>
</dbReference>
<dbReference type="Proteomes" id="UP000179252">
    <property type="component" value="Unassembled WGS sequence"/>
</dbReference>
<dbReference type="InterPro" id="IPR042094">
    <property type="entry name" value="T2SS_GspF_sf"/>
</dbReference>
<dbReference type="FunFam" id="1.20.81.30:FF:000001">
    <property type="entry name" value="Type II secretion system protein F"/>
    <property type="match status" value="1"/>
</dbReference>
<protein>
    <recommendedName>
        <fullName evidence="9">Type II secretion system protein GspF domain-containing protein</fullName>
    </recommendedName>
</protein>
<name>A0A1F5FZC7_9BACT</name>
<comment type="caution">
    <text evidence="10">The sequence shown here is derived from an EMBL/GenBank/DDBJ whole genome shotgun (WGS) entry which is preliminary data.</text>
</comment>
<dbReference type="InterPro" id="IPR003004">
    <property type="entry name" value="GspF/PilC"/>
</dbReference>
<comment type="subcellular location">
    <subcellularLocation>
        <location evidence="1">Cell inner membrane</location>
        <topology evidence="1">Multi-pass membrane protein</topology>
    </subcellularLocation>
</comment>
<gene>
    <name evidence="10" type="ORF">A2165_00635</name>
</gene>
<comment type="similarity">
    <text evidence="2">Belongs to the GSP F family.</text>
</comment>
<evidence type="ECO:0000256" key="5">
    <source>
        <dbReference type="ARBA" id="ARBA00022692"/>
    </source>
</evidence>
<feature type="transmembrane region" description="Helical" evidence="8">
    <location>
        <begin position="170"/>
        <end position="192"/>
    </location>
</feature>
<dbReference type="AlphaFoldDB" id="A0A1F5FZC7"/>
<dbReference type="PRINTS" id="PR00812">
    <property type="entry name" value="BCTERIALGSPF"/>
</dbReference>
<evidence type="ECO:0000256" key="3">
    <source>
        <dbReference type="ARBA" id="ARBA00022475"/>
    </source>
</evidence>
<keyword evidence="3" id="KW-1003">Cell membrane</keyword>
<reference evidence="10 11" key="1">
    <citation type="journal article" date="2016" name="Nat. Commun.">
        <title>Thousands of microbial genomes shed light on interconnected biogeochemical processes in an aquifer system.</title>
        <authorList>
            <person name="Anantharaman K."/>
            <person name="Brown C.T."/>
            <person name="Hug L.A."/>
            <person name="Sharon I."/>
            <person name="Castelle C.J."/>
            <person name="Probst A.J."/>
            <person name="Thomas B.C."/>
            <person name="Singh A."/>
            <person name="Wilkins M.J."/>
            <person name="Karaoz U."/>
            <person name="Brodie E.L."/>
            <person name="Williams K.H."/>
            <person name="Hubbard S.S."/>
            <person name="Banfield J.F."/>
        </authorList>
    </citation>
    <scope>NUCLEOTIDE SEQUENCE [LARGE SCALE GENOMIC DNA]</scope>
</reference>
<evidence type="ECO:0000256" key="8">
    <source>
        <dbReference type="SAM" id="Phobius"/>
    </source>
</evidence>
<evidence type="ECO:0000256" key="6">
    <source>
        <dbReference type="ARBA" id="ARBA00022989"/>
    </source>
</evidence>
<evidence type="ECO:0000256" key="4">
    <source>
        <dbReference type="ARBA" id="ARBA00022519"/>
    </source>
</evidence>
<dbReference type="Gene3D" id="1.20.81.30">
    <property type="entry name" value="Type II secretion system (T2SS), domain F"/>
    <property type="match status" value="1"/>
</dbReference>
<feature type="transmembrane region" description="Helical" evidence="8">
    <location>
        <begin position="223"/>
        <end position="242"/>
    </location>
</feature>
<dbReference type="GO" id="GO:0015628">
    <property type="term" value="P:protein secretion by the type II secretion system"/>
    <property type="evidence" value="ECO:0007669"/>
    <property type="project" value="TreeGrafter"/>
</dbReference>
<feature type="domain" description="Type II secretion system protein GspF" evidence="9">
    <location>
        <begin position="70"/>
        <end position="193"/>
    </location>
</feature>
<dbReference type="InterPro" id="IPR018076">
    <property type="entry name" value="T2SS_GspF_dom"/>
</dbReference>
<keyword evidence="4" id="KW-0997">Cell inner membrane</keyword>
<proteinExistence type="inferred from homology"/>
<dbReference type="GO" id="GO:0005886">
    <property type="term" value="C:plasma membrane"/>
    <property type="evidence" value="ECO:0007669"/>
    <property type="project" value="UniProtKB-SubCell"/>
</dbReference>
<evidence type="ECO:0000256" key="7">
    <source>
        <dbReference type="ARBA" id="ARBA00023136"/>
    </source>
</evidence>
<feature type="non-terminal residue" evidence="10">
    <location>
        <position position="295"/>
    </location>
</feature>
<evidence type="ECO:0000256" key="2">
    <source>
        <dbReference type="ARBA" id="ARBA00005745"/>
    </source>
</evidence>
<evidence type="ECO:0000256" key="1">
    <source>
        <dbReference type="ARBA" id="ARBA00004429"/>
    </source>
</evidence>
<evidence type="ECO:0000313" key="10">
    <source>
        <dbReference type="EMBL" id="OGD84904.1"/>
    </source>
</evidence>
<keyword evidence="6 8" id="KW-1133">Transmembrane helix</keyword>
<sequence>MSLYRFSAKDLAGKKFAGEVEAFDEKSLVRTLQKEGLVPIEIKKHEGFGLPIISALPKVGAISSGEIVNFTRELSTMISSGLPIADALVILEKQAKSRGFGNILAEVVADIEGGMSLSVSLSKHPKAFDNIYVKLVEAGETGGVLDKILAKLAETLEKEREFKAKTRGAFIYPAIVIIVMVLVMSVMMIFVIPKLTGLYKEIGASLPLPTRVMIAISDFMRNFWWLLLIMMGMASYGLRIFAKTDKGSMMISRIVLLLPIWGKIRKTLILAQFTRTLGLLVGSGIPIIAALKAVA</sequence>
<feature type="transmembrane region" description="Helical" evidence="8">
    <location>
        <begin position="273"/>
        <end position="294"/>
    </location>
</feature>
<dbReference type="PANTHER" id="PTHR30012:SF0">
    <property type="entry name" value="TYPE II SECRETION SYSTEM PROTEIN F-RELATED"/>
    <property type="match status" value="1"/>
</dbReference>
<keyword evidence="5 8" id="KW-0812">Transmembrane</keyword>
<organism evidence="10 11">
    <name type="scientific">Candidatus Curtissbacteria bacterium RBG_13_40_7</name>
    <dbReference type="NCBI Taxonomy" id="1797706"/>
    <lineage>
        <taxon>Bacteria</taxon>
        <taxon>Candidatus Curtissiibacteriota</taxon>
    </lineage>
</organism>
<dbReference type="EMBL" id="MFAU01000008">
    <property type="protein sequence ID" value="OGD84904.1"/>
    <property type="molecule type" value="Genomic_DNA"/>
</dbReference>
<evidence type="ECO:0000313" key="11">
    <source>
        <dbReference type="Proteomes" id="UP000179252"/>
    </source>
</evidence>